<dbReference type="EMBL" id="CAFBOL010000037">
    <property type="protein sequence ID" value="CAB4992286.1"/>
    <property type="molecule type" value="Genomic_DNA"/>
</dbReference>
<dbReference type="PANTHER" id="PTHR42978:SF2">
    <property type="entry name" value="102 KBASES UNSTABLE REGION: FROM 1 TO 119443"/>
    <property type="match status" value="1"/>
</dbReference>
<comment type="similarity">
    <text evidence="2">Belongs to the metallo-beta-lactamase superfamily.</text>
</comment>
<proteinExistence type="inferred from homology"/>
<dbReference type="Pfam" id="PF00753">
    <property type="entry name" value="Lactamase_B"/>
    <property type="match status" value="1"/>
</dbReference>
<evidence type="ECO:0000259" key="6">
    <source>
        <dbReference type="SMART" id="SM00849"/>
    </source>
</evidence>
<feature type="domain" description="Metallo-beta-lactamase" evidence="6">
    <location>
        <begin position="28"/>
        <end position="233"/>
    </location>
</feature>
<dbReference type="EMBL" id="CAEZYF010000010">
    <property type="protein sequence ID" value="CAB4725483.1"/>
    <property type="molecule type" value="Genomic_DNA"/>
</dbReference>
<evidence type="ECO:0000313" key="8">
    <source>
        <dbReference type="EMBL" id="CAB4725483.1"/>
    </source>
</evidence>
<sequence length="247" mass="27036">MKLIALETGRFEADLMQLAGIPGQALLPVPAWLIEHPRGLVLFDTGLHTKLRTPEGQMKGSFETTVVDFPVGEELTARIAAAGYSVADIQTVIFSHLHFDHCGGTWEIPNAKIVVQESEWKAGHNPKLVEVGLYTPEDFDLGHDRLLIDGEHDLFGDGTIVCIPTPGHTRGHQSLLVRLASGPVVLTSDCIYFATMYEQMRVPPFGADLTAQLASMRHLRALEQQGCRLIFGHDAEQIRALPIGGLS</sequence>
<dbReference type="EMBL" id="CAESGF010000010">
    <property type="protein sequence ID" value="CAB4364059.1"/>
    <property type="molecule type" value="Genomic_DNA"/>
</dbReference>
<name>A0A6J7BLL4_9ZZZZ</name>
<evidence type="ECO:0000313" key="7">
    <source>
        <dbReference type="EMBL" id="CAB4364059.1"/>
    </source>
</evidence>
<dbReference type="GO" id="GO:0016787">
    <property type="term" value="F:hydrolase activity"/>
    <property type="evidence" value="ECO:0007669"/>
    <property type="project" value="UniProtKB-KW"/>
</dbReference>
<dbReference type="SUPFAM" id="SSF56281">
    <property type="entry name" value="Metallo-hydrolase/oxidoreductase"/>
    <property type="match status" value="1"/>
</dbReference>
<evidence type="ECO:0000256" key="5">
    <source>
        <dbReference type="ARBA" id="ARBA00022833"/>
    </source>
</evidence>
<evidence type="ECO:0000256" key="3">
    <source>
        <dbReference type="ARBA" id="ARBA00022723"/>
    </source>
</evidence>
<dbReference type="CDD" id="cd07729">
    <property type="entry name" value="AHL_lactonase_MBL-fold"/>
    <property type="match status" value="1"/>
</dbReference>
<dbReference type="AlphaFoldDB" id="A0A6J7BLL4"/>
<dbReference type="PANTHER" id="PTHR42978">
    <property type="entry name" value="QUORUM-QUENCHING LACTONASE YTNP-RELATED-RELATED"/>
    <property type="match status" value="1"/>
</dbReference>
<dbReference type="GO" id="GO:0046872">
    <property type="term" value="F:metal ion binding"/>
    <property type="evidence" value="ECO:0007669"/>
    <property type="project" value="UniProtKB-KW"/>
</dbReference>
<dbReference type="SMART" id="SM00849">
    <property type="entry name" value="Lactamase_B"/>
    <property type="match status" value="1"/>
</dbReference>
<gene>
    <name evidence="8" type="ORF">UFOPK2656_01738</name>
    <name evidence="9" type="ORF">UFOPK3099_00051</name>
    <name evidence="10" type="ORF">UFOPK3267_00068</name>
    <name evidence="11" type="ORF">UFOPK3651_03318</name>
    <name evidence="12" type="ORF">UFOPK3931_01551</name>
    <name evidence="7" type="ORF">UFOPK4189_01826</name>
</gene>
<evidence type="ECO:0000256" key="1">
    <source>
        <dbReference type="ARBA" id="ARBA00001947"/>
    </source>
</evidence>
<keyword evidence="4" id="KW-0378">Hydrolase</keyword>
<comment type="cofactor">
    <cofactor evidence="1">
        <name>Zn(2+)</name>
        <dbReference type="ChEBI" id="CHEBI:29105"/>
    </cofactor>
</comment>
<keyword evidence="5" id="KW-0862">Zinc</keyword>
<evidence type="ECO:0000313" key="11">
    <source>
        <dbReference type="EMBL" id="CAB4957967.1"/>
    </source>
</evidence>
<dbReference type="InterPro" id="IPR001279">
    <property type="entry name" value="Metallo-B-lactamas"/>
</dbReference>
<evidence type="ECO:0000313" key="12">
    <source>
        <dbReference type="EMBL" id="CAB4992286.1"/>
    </source>
</evidence>
<dbReference type="EMBL" id="CAFAAV010000002">
    <property type="protein sequence ID" value="CAB4799891.1"/>
    <property type="molecule type" value="Genomic_DNA"/>
</dbReference>
<protein>
    <submittedName>
        <fullName evidence="10">Unannotated protein</fullName>
    </submittedName>
</protein>
<dbReference type="InterPro" id="IPR036866">
    <property type="entry name" value="RibonucZ/Hydroxyglut_hydro"/>
</dbReference>
<dbReference type="EMBL" id="CAFBIY010000002">
    <property type="protein sequence ID" value="CAB4846045.1"/>
    <property type="molecule type" value="Genomic_DNA"/>
</dbReference>
<reference evidence="10" key="1">
    <citation type="submission" date="2020-05" db="EMBL/GenBank/DDBJ databases">
        <authorList>
            <person name="Chiriac C."/>
            <person name="Salcher M."/>
            <person name="Ghai R."/>
            <person name="Kavagutti S V."/>
        </authorList>
    </citation>
    <scope>NUCLEOTIDE SEQUENCE</scope>
</reference>
<evidence type="ECO:0000313" key="10">
    <source>
        <dbReference type="EMBL" id="CAB4846045.1"/>
    </source>
</evidence>
<keyword evidence="3" id="KW-0479">Metal-binding</keyword>
<dbReference type="EMBL" id="CAFBMT010000037">
    <property type="protein sequence ID" value="CAB4957967.1"/>
    <property type="molecule type" value="Genomic_DNA"/>
</dbReference>
<dbReference type="InterPro" id="IPR051013">
    <property type="entry name" value="MBL_superfamily_lactonases"/>
</dbReference>
<evidence type="ECO:0000256" key="2">
    <source>
        <dbReference type="ARBA" id="ARBA00007749"/>
    </source>
</evidence>
<organism evidence="10">
    <name type="scientific">freshwater metagenome</name>
    <dbReference type="NCBI Taxonomy" id="449393"/>
    <lineage>
        <taxon>unclassified sequences</taxon>
        <taxon>metagenomes</taxon>
        <taxon>ecological metagenomes</taxon>
    </lineage>
</organism>
<dbReference type="Gene3D" id="3.60.15.10">
    <property type="entry name" value="Ribonuclease Z/Hydroxyacylglutathione hydrolase-like"/>
    <property type="match status" value="1"/>
</dbReference>
<evidence type="ECO:0000313" key="9">
    <source>
        <dbReference type="EMBL" id="CAB4799891.1"/>
    </source>
</evidence>
<evidence type="ECO:0000256" key="4">
    <source>
        <dbReference type="ARBA" id="ARBA00022801"/>
    </source>
</evidence>
<accession>A0A6J7BLL4</accession>